<dbReference type="InterPro" id="IPR013324">
    <property type="entry name" value="RNA_pol_sigma_r3/r4-like"/>
</dbReference>
<dbReference type="Pfam" id="PF04542">
    <property type="entry name" value="Sigma70_r2"/>
    <property type="match status" value="1"/>
</dbReference>
<feature type="domain" description="RNA polymerase sigma-70 region 2" evidence="7">
    <location>
        <begin position="25"/>
        <end position="91"/>
    </location>
</feature>
<keyword evidence="5 6" id="KW-0804">Transcription</keyword>
<dbReference type="PANTHER" id="PTHR43133">
    <property type="entry name" value="RNA POLYMERASE ECF-TYPE SIGMA FACTO"/>
    <property type="match status" value="1"/>
</dbReference>
<accession>A0A521BX83</accession>
<feature type="domain" description="RNA polymerase sigma factor 70 region 4 type 2" evidence="8">
    <location>
        <begin position="125"/>
        <end position="177"/>
    </location>
</feature>
<evidence type="ECO:0000259" key="7">
    <source>
        <dbReference type="Pfam" id="PF04542"/>
    </source>
</evidence>
<dbReference type="Gene3D" id="1.10.10.10">
    <property type="entry name" value="Winged helix-like DNA-binding domain superfamily/Winged helix DNA-binding domain"/>
    <property type="match status" value="1"/>
</dbReference>
<dbReference type="InterPro" id="IPR013325">
    <property type="entry name" value="RNA_pol_sigma_r2"/>
</dbReference>
<evidence type="ECO:0000256" key="3">
    <source>
        <dbReference type="ARBA" id="ARBA00023082"/>
    </source>
</evidence>
<keyword evidence="3 6" id="KW-0731">Sigma factor</keyword>
<evidence type="ECO:0000256" key="5">
    <source>
        <dbReference type="ARBA" id="ARBA00023163"/>
    </source>
</evidence>
<dbReference type="SUPFAM" id="SSF88946">
    <property type="entry name" value="Sigma2 domain of RNA polymerase sigma factors"/>
    <property type="match status" value="1"/>
</dbReference>
<evidence type="ECO:0000313" key="10">
    <source>
        <dbReference type="Proteomes" id="UP000315971"/>
    </source>
</evidence>
<dbReference type="GO" id="GO:0006352">
    <property type="term" value="P:DNA-templated transcription initiation"/>
    <property type="evidence" value="ECO:0007669"/>
    <property type="project" value="InterPro"/>
</dbReference>
<dbReference type="Pfam" id="PF08281">
    <property type="entry name" value="Sigma70_r4_2"/>
    <property type="match status" value="1"/>
</dbReference>
<dbReference type="InterPro" id="IPR039425">
    <property type="entry name" value="RNA_pol_sigma-70-like"/>
</dbReference>
<dbReference type="Proteomes" id="UP000315971">
    <property type="component" value="Unassembled WGS sequence"/>
</dbReference>
<dbReference type="InterPro" id="IPR007627">
    <property type="entry name" value="RNA_pol_sigma70_r2"/>
</dbReference>
<dbReference type="NCBIfam" id="TIGR02937">
    <property type="entry name" value="sigma70-ECF"/>
    <property type="match status" value="1"/>
</dbReference>
<dbReference type="InterPro" id="IPR036388">
    <property type="entry name" value="WH-like_DNA-bd_sf"/>
</dbReference>
<keyword evidence="4 6" id="KW-0238">DNA-binding</keyword>
<evidence type="ECO:0000256" key="4">
    <source>
        <dbReference type="ARBA" id="ARBA00023125"/>
    </source>
</evidence>
<organism evidence="9 10">
    <name type="scientific">Solitalea koreensis</name>
    <dbReference type="NCBI Taxonomy" id="543615"/>
    <lineage>
        <taxon>Bacteria</taxon>
        <taxon>Pseudomonadati</taxon>
        <taxon>Bacteroidota</taxon>
        <taxon>Sphingobacteriia</taxon>
        <taxon>Sphingobacteriales</taxon>
        <taxon>Sphingobacteriaceae</taxon>
        <taxon>Solitalea</taxon>
    </lineage>
</organism>
<dbReference type="PROSITE" id="PS01063">
    <property type="entry name" value="SIGMA70_ECF"/>
    <property type="match status" value="1"/>
</dbReference>
<dbReference type="Gene3D" id="1.10.1740.10">
    <property type="match status" value="1"/>
</dbReference>
<evidence type="ECO:0000313" key="9">
    <source>
        <dbReference type="EMBL" id="SMO51793.1"/>
    </source>
</evidence>
<proteinExistence type="inferred from homology"/>
<dbReference type="CDD" id="cd06171">
    <property type="entry name" value="Sigma70_r4"/>
    <property type="match status" value="1"/>
</dbReference>
<reference evidence="9 10" key="1">
    <citation type="submission" date="2017-05" db="EMBL/GenBank/DDBJ databases">
        <authorList>
            <person name="Varghese N."/>
            <person name="Submissions S."/>
        </authorList>
    </citation>
    <scope>NUCLEOTIDE SEQUENCE [LARGE SCALE GENOMIC DNA]</scope>
    <source>
        <strain evidence="9 10">DSM 21342</strain>
    </source>
</reference>
<dbReference type="SUPFAM" id="SSF88659">
    <property type="entry name" value="Sigma3 and sigma4 domains of RNA polymerase sigma factors"/>
    <property type="match status" value="1"/>
</dbReference>
<comment type="similarity">
    <text evidence="1 6">Belongs to the sigma-70 factor family. ECF subfamily.</text>
</comment>
<evidence type="ECO:0000256" key="6">
    <source>
        <dbReference type="RuleBase" id="RU000716"/>
    </source>
</evidence>
<dbReference type="PANTHER" id="PTHR43133:SF51">
    <property type="entry name" value="RNA POLYMERASE SIGMA FACTOR"/>
    <property type="match status" value="1"/>
</dbReference>
<protein>
    <recommendedName>
        <fullName evidence="6">RNA polymerase sigma factor</fullName>
    </recommendedName>
</protein>
<evidence type="ECO:0000256" key="1">
    <source>
        <dbReference type="ARBA" id="ARBA00010641"/>
    </source>
</evidence>
<name>A0A521BX83_9SPHI</name>
<dbReference type="RefSeq" id="WP_142602211.1">
    <property type="nucleotide sequence ID" value="NZ_FXSZ01000003.1"/>
</dbReference>
<evidence type="ECO:0000259" key="8">
    <source>
        <dbReference type="Pfam" id="PF08281"/>
    </source>
</evidence>
<sequence>MSVKLSDIELIDLALEGNQGAYVDLINRHQRYVFTLALRFTKNREDAEEVAQDSFLKAFRSLTAFQRNSKFTTWLYSIVYTTAMSKLRKSRLDTDSLDDVLHPVYVENYSTEDTSRGLENKVQKEYINKAIERLLPDDGMIISLFYLAEQSLEEIAQVMNMPANTVKVKLHRARQRLKIQLEQLLKHEINELL</sequence>
<keyword evidence="2 6" id="KW-0805">Transcription regulation</keyword>
<dbReference type="EMBL" id="FXSZ01000003">
    <property type="protein sequence ID" value="SMO51793.1"/>
    <property type="molecule type" value="Genomic_DNA"/>
</dbReference>
<dbReference type="OrthoDB" id="9780326at2"/>
<evidence type="ECO:0000256" key="2">
    <source>
        <dbReference type="ARBA" id="ARBA00023015"/>
    </source>
</evidence>
<keyword evidence="10" id="KW-1185">Reference proteome</keyword>
<dbReference type="InterPro" id="IPR013249">
    <property type="entry name" value="RNA_pol_sigma70_r4_t2"/>
</dbReference>
<dbReference type="AlphaFoldDB" id="A0A521BX83"/>
<gene>
    <name evidence="9" type="ORF">SAMN06265350_1033</name>
</gene>
<dbReference type="GO" id="GO:0016987">
    <property type="term" value="F:sigma factor activity"/>
    <property type="evidence" value="ECO:0007669"/>
    <property type="project" value="UniProtKB-KW"/>
</dbReference>
<dbReference type="GO" id="GO:0003677">
    <property type="term" value="F:DNA binding"/>
    <property type="evidence" value="ECO:0007669"/>
    <property type="project" value="UniProtKB-KW"/>
</dbReference>
<dbReference type="InterPro" id="IPR000838">
    <property type="entry name" value="RNA_pol_sigma70_ECF_CS"/>
</dbReference>
<dbReference type="InterPro" id="IPR014284">
    <property type="entry name" value="RNA_pol_sigma-70_dom"/>
</dbReference>